<dbReference type="InterPro" id="IPR009851">
    <property type="entry name" value="Mod_r"/>
</dbReference>
<evidence type="ECO:0000256" key="1">
    <source>
        <dbReference type="ARBA" id="ARBA00004177"/>
    </source>
</evidence>
<keyword evidence="5 6" id="KW-0653">Protein transport</keyword>
<dbReference type="PANTHER" id="PTHR13678">
    <property type="entry name" value="VACUOLAR PROTEIN SORTING-ASSOCIATED PROTEIN 37"/>
    <property type="match status" value="1"/>
</dbReference>
<protein>
    <recommendedName>
        <fullName evidence="8">VPS37 C-terminal domain-containing protein</fullName>
    </recommendedName>
</protein>
<evidence type="ECO:0000256" key="2">
    <source>
        <dbReference type="ARBA" id="ARBA00007617"/>
    </source>
</evidence>
<evidence type="ECO:0000313" key="10">
    <source>
        <dbReference type="Proteomes" id="UP000473826"/>
    </source>
</evidence>
<dbReference type="SUPFAM" id="SSF140111">
    <property type="entry name" value="Endosomal sorting complex assembly domain"/>
    <property type="match status" value="1"/>
</dbReference>
<dbReference type="InterPro" id="IPR029012">
    <property type="entry name" value="Helix_hairpin_bin_sf"/>
</dbReference>
<comment type="subcellular location">
    <subcellularLocation>
        <location evidence="1">Endosome</location>
    </subcellularLocation>
</comment>
<dbReference type="Proteomes" id="UP000473826">
    <property type="component" value="Unassembled WGS sequence"/>
</dbReference>
<dbReference type="GO" id="GO:0006623">
    <property type="term" value="P:protein targeting to vacuole"/>
    <property type="evidence" value="ECO:0007669"/>
    <property type="project" value="TreeGrafter"/>
</dbReference>
<reference evidence="9 10" key="1">
    <citation type="journal article" date="2019" name="PLoS Genet.">
        <title>Convergent evolution of linked mating-type loci in basidiomycete fungi.</title>
        <authorList>
            <person name="Sun S."/>
            <person name="Coelho M.A."/>
            <person name="Heitman J."/>
            <person name="Nowrousian M."/>
        </authorList>
    </citation>
    <scope>NUCLEOTIDE SEQUENCE [LARGE SCALE GENOMIC DNA]</scope>
    <source>
        <strain evidence="9 10">CBS 4282</strain>
    </source>
</reference>
<comment type="caution">
    <text evidence="9">The sequence shown here is derived from an EMBL/GenBank/DDBJ whole genome shotgun (WGS) entry which is preliminary data.</text>
</comment>
<evidence type="ECO:0000256" key="3">
    <source>
        <dbReference type="ARBA" id="ARBA00022448"/>
    </source>
</evidence>
<dbReference type="AlphaFoldDB" id="A0A7D8YYZ8"/>
<dbReference type="GO" id="GO:0000813">
    <property type="term" value="C:ESCRT I complex"/>
    <property type="evidence" value="ECO:0007669"/>
    <property type="project" value="TreeGrafter"/>
</dbReference>
<dbReference type="OrthoDB" id="10260857at2759"/>
<dbReference type="EMBL" id="QKWK01000002">
    <property type="protein sequence ID" value="TXT13351.1"/>
    <property type="molecule type" value="Genomic_DNA"/>
</dbReference>
<comment type="similarity">
    <text evidence="2">Belongs to the VPS37 family.</text>
</comment>
<dbReference type="PANTHER" id="PTHR13678:SF2">
    <property type="entry name" value="VACUOLAR PROTEIN SORTING-ASSOCIATED PROTEIN 37A"/>
    <property type="match status" value="1"/>
</dbReference>
<keyword evidence="10" id="KW-1185">Reference proteome</keyword>
<evidence type="ECO:0000259" key="8">
    <source>
        <dbReference type="PROSITE" id="PS51314"/>
    </source>
</evidence>
<gene>
    <name evidence="9" type="ORF">VHUM_00718</name>
</gene>
<dbReference type="GO" id="GO:0043162">
    <property type="term" value="P:ubiquitin-dependent protein catabolic process via the multivesicular body sorting pathway"/>
    <property type="evidence" value="ECO:0007669"/>
    <property type="project" value="UniProtKB-ARBA"/>
</dbReference>
<dbReference type="Gene3D" id="1.10.287.660">
    <property type="entry name" value="Helix hairpin bin"/>
    <property type="match status" value="1"/>
</dbReference>
<dbReference type="InterPro" id="IPR037202">
    <property type="entry name" value="ESCRT_assembly_dom"/>
</dbReference>
<organism evidence="9 10">
    <name type="scientific">Vanrija humicola</name>
    <name type="common">Yeast</name>
    <name type="synonym">Cryptococcus humicola</name>
    <dbReference type="NCBI Taxonomy" id="5417"/>
    <lineage>
        <taxon>Eukaryota</taxon>
        <taxon>Fungi</taxon>
        <taxon>Dikarya</taxon>
        <taxon>Basidiomycota</taxon>
        <taxon>Agaricomycotina</taxon>
        <taxon>Tremellomycetes</taxon>
        <taxon>Trichosporonales</taxon>
        <taxon>Trichosporonaceae</taxon>
        <taxon>Vanrija</taxon>
    </lineage>
</organism>
<keyword evidence="4" id="KW-0967">Endosome</keyword>
<keyword evidence="7" id="KW-0175">Coiled coil</keyword>
<evidence type="ECO:0000256" key="6">
    <source>
        <dbReference type="PROSITE-ProRule" id="PRU00646"/>
    </source>
</evidence>
<feature type="coiled-coil region" evidence="7">
    <location>
        <begin position="40"/>
        <end position="74"/>
    </location>
</feature>
<evidence type="ECO:0000256" key="4">
    <source>
        <dbReference type="ARBA" id="ARBA00022753"/>
    </source>
</evidence>
<evidence type="ECO:0000313" key="9">
    <source>
        <dbReference type="EMBL" id="TXT13351.1"/>
    </source>
</evidence>
<evidence type="ECO:0000256" key="5">
    <source>
        <dbReference type="ARBA" id="ARBA00022927"/>
    </source>
</evidence>
<feature type="domain" description="VPS37 C-terminal" evidence="8">
    <location>
        <begin position="86"/>
        <end position="184"/>
    </location>
</feature>
<sequence>MATPLLQQFPSLASYPPAFLKDLLSSPELTEAFLYSLPEVQQLAADVERLGRENEEVARQNLALRDELVALREATAQSYNHAEALKAQWTEIDKAQTNLYQQRQRPSFLHMRLRHSLTAQDDASEKIATSFIEGTGTGALTSCQGRDRALDEFIADFKAARKTYHKRAIWAERWARGEVAWRDD</sequence>
<dbReference type="PROSITE" id="PS51314">
    <property type="entry name" value="VPS37_C"/>
    <property type="match status" value="1"/>
</dbReference>
<dbReference type="GO" id="GO:0006612">
    <property type="term" value="P:protein targeting to membrane"/>
    <property type="evidence" value="ECO:0007669"/>
    <property type="project" value="TreeGrafter"/>
</dbReference>
<evidence type="ECO:0000256" key="7">
    <source>
        <dbReference type="SAM" id="Coils"/>
    </source>
</evidence>
<proteinExistence type="inferred from homology"/>
<dbReference type="Pfam" id="PF07200">
    <property type="entry name" value="Mod_r"/>
    <property type="match status" value="1"/>
</dbReference>
<keyword evidence="3 6" id="KW-0813">Transport</keyword>
<accession>A0A7D8YYZ8</accession>
<name>A0A7D8YYZ8_VANHU</name>